<feature type="region of interest" description="Disordered" evidence="1">
    <location>
        <begin position="1"/>
        <end position="41"/>
    </location>
</feature>
<dbReference type="EMBL" id="JBEPSD010000001">
    <property type="protein sequence ID" value="MET4567791.1"/>
    <property type="molecule type" value="Genomic_DNA"/>
</dbReference>
<organism evidence="2 3">
    <name type="scientific">Rhodanobacter soli</name>
    <dbReference type="NCBI Taxonomy" id="590609"/>
    <lineage>
        <taxon>Bacteria</taxon>
        <taxon>Pseudomonadati</taxon>
        <taxon>Pseudomonadota</taxon>
        <taxon>Gammaproteobacteria</taxon>
        <taxon>Lysobacterales</taxon>
        <taxon>Rhodanobacteraceae</taxon>
        <taxon>Rhodanobacter</taxon>
    </lineage>
</organism>
<sequence>MKHHLNNLLQYPRNRFDGAHAARRTATPRHPSTTGLQPEDGYDWLRQIKQVHAGRSAARR</sequence>
<comment type="caution">
    <text evidence="2">The sequence shown here is derived from an EMBL/GenBank/DDBJ whole genome shotgun (WGS) entry which is preliminary data.</text>
</comment>
<evidence type="ECO:0000313" key="2">
    <source>
        <dbReference type="EMBL" id="MET4567791.1"/>
    </source>
</evidence>
<name>A0ABV2PRY2_9GAMM</name>
<reference evidence="2 3" key="1">
    <citation type="submission" date="2024-06" db="EMBL/GenBank/DDBJ databases">
        <title>Sorghum-associated microbial communities from plants grown in Nebraska, USA.</title>
        <authorList>
            <person name="Schachtman D."/>
        </authorList>
    </citation>
    <scope>NUCLEOTIDE SEQUENCE [LARGE SCALE GENOMIC DNA]</scope>
    <source>
        <strain evidence="2 3">1757</strain>
    </source>
</reference>
<keyword evidence="3" id="KW-1185">Reference proteome</keyword>
<proteinExistence type="predicted"/>
<protein>
    <submittedName>
        <fullName evidence="2">Uncharacterized protein</fullName>
    </submittedName>
</protein>
<dbReference type="RefSeq" id="WP_354546664.1">
    <property type="nucleotide sequence ID" value="NZ_JBEPSD010000001.1"/>
</dbReference>
<evidence type="ECO:0000313" key="3">
    <source>
        <dbReference type="Proteomes" id="UP001549251"/>
    </source>
</evidence>
<gene>
    <name evidence="2" type="ORF">ABIE04_000118</name>
</gene>
<accession>A0ABV2PRY2</accession>
<evidence type="ECO:0000256" key="1">
    <source>
        <dbReference type="SAM" id="MobiDB-lite"/>
    </source>
</evidence>
<dbReference type="Proteomes" id="UP001549251">
    <property type="component" value="Unassembled WGS sequence"/>
</dbReference>